<accession>A0A2P2NDE7</accession>
<reference evidence="1" key="1">
    <citation type="submission" date="2018-02" db="EMBL/GenBank/DDBJ databases">
        <title>Rhizophora mucronata_Transcriptome.</title>
        <authorList>
            <person name="Meera S.P."/>
            <person name="Sreeshan A."/>
            <person name="Augustine A."/>
        </authorList>
    </citation>
    <scope>NUCLEOTIDE SEQUENCE</scope>
    <source>
        <tissue evidence="1">Leaf</tissue>
    </source>
</reference>
<proteinExistence type="predicted"/>
<evidence type="ECO:0000313" key="1">
    <source>
        <dbReference type="EMBL" id="MBX40485.1"/>
    </source>
</evidence>
<dbReference type="EMBL" id="GGEC01060001">
    <property type="protein sequence ID" value="MBX40485.1"/>
    <property type="molecule type" value="Transcribed_RNA"/>
</dbReference>
<sequence length="14" mass="1712">MNLLAIVQIKWVRK</sequence>
<protein>
    <submittedName>
        <fullName evidence="1">Uncharacterized protein</fullName>
    </submittedName>
</protein>
<organism evidence="1">
    <name type="scientific">Rhizophora mucronata</name>
    <name type="common">Asiatic mangrove</name>
    <dbReference type="NCBI Taxonomy" id="61149"/>
    <lineage>
        <taxon>Eukaryota</taxon>
        <taxon>Viridiplantae</taxon>
        <taxon>Streptophyta</taxon>
        <taxon>Embryophyta</taxon>
        <taxon>Tracheophyta</taxon>
        <taxon>Spermatophyta</taxon>
        <taxon>Magnoliopsida</taxon>
        <taxon>eudicotyledons</taxon>
        <taxon>Gunneridae</taxon>
        <taxon>Pentapetalae</taxon>
        <taxon>rosids</taxon>
        <taxon>fabids</taxon>
        <taxon>Malpighiales</taxon>
        <taxon>Rhizophoraceae</taxon>
        <taxon>Rhizophora</taxon>
    </lineage>
</organism>
<name>A0A2P2NDE7_RHIMU</name>